<keyword evidence="4" id="KW-1185">Reference proteome</keyword>
<evidence type="ECO:0000313" key="3">
    <source>
        <dbReference type="EMBL" id="KAG8541535.1"/>
    </source>
</evidence>
<comment type="caution">
    <text evidence="3">The sequence shown here is derived from an EMBL/GenBank/DDBJ whole genome shotgun (WGS) entry which is preliminary data.</text>
</comment>
<evidence type="ECO:0000313" key="2">
    <source>
        <dbReference type="EMBL" id="KAG8541513.1"/>
    </source>
</evidence>
<dbReference type="EMBL" id="WNYA01007308">
    <property type="protein sequence ID" value="KAG8541513.1"/>
    <property type="molecule type" value="Genomic_DNA"/>
</dbReference>
<proteinExistence type="predicted"/>
<dbReference type="AlphaFoldDB" id="A0AAV6Z2K7"/>
<gene>
    <name evidence="3" type="ORF">GDO81_028759</name>
    <name evidence="2" type="ORF">GDO81_028813</name>
</gene>
<feature type="domain" description="Sam68 tyrosine-rich" evidence="1">
    <location>
        <begin position="10"/>
        <end position="58"/>
    </location>
</feature>
<evidence type="ECO:0000313" key="4">
    <source>
        <dbReference type="Proteomes" id="UP000824782"/>
    </source>
</evidence>
<name>A0AAV6Z2K7_ENGPU</name>
<reference evidence="3" key="1">
    <citation type="thesis" date="2020" institute="ProQuest LLC" country="789 East Eisenhower Parkway, Ann Arbor, MI, USA">
        <title>Comparative Genomics and Chromosome Evolution.</title>
        <authorList>
            <person name="Mudd A.B."/>
        </authorList>
    </citation>
    <scope>NUCLEOTIDE SEQUENCE</scope>
    <source>
        <strain evidence="3">237g6f4</strain>
        <tissue evidence="3">Blood</tissue>
    </source>
</reference>
<organism evidence="3 4">
    <name type="scientific">Engystomops pustulosus</name>
    <name type="common">Tungara frog</name>
    <name type="synonym">Physalaemus pustulosus</name>
    <dbReference type="NCBI Taxonomy" id="76066"/>
    <lineage>
        <taxon>Eukaryota</taxon>
        <taxon>Metazoa</taxon>
        <taxon>Chordata</taxon>
        <taxon>Craniata</taxon>
        <taxon>Vertebrata</taxon>
        <taxon>Euteleostomi</taxon>
        <taxon>Amphibia</taxon>
        <taxon>Batrachia</taxon>
        <taxon>Anura</taxon>
        <taxon>Neobatrachia</taxon>
        <taxon>Hyloidea</taxon>
        <taxon>Leptodactylidae</taxon>
        <taxon>Leiuperinae</taxon>
        <taxon>Engystomops</taxon>
    </lineage>
</organism>
<dbReference type="Proteomes" id="UP000824782">
    <property type="component" value="Unassembled WGS sequence"/>
</dbReference>
<accession>A0AAV6Z2K7</accession>
<evidence type="ECO:0000259" key="1">
    <source>
        <dbReference type="Pfam" id="PF16568"/>
    </source>
</evidence>
<dbReference type="InterPro" id="IPR032335">
    <property type="entry name" value="Sam68-YY"/>
</dbReference>
<dbReference type="EMBL" id="WNYA01007232">
    <property type="protein sequence ID" value="KAG8541535.1"/>
    <property type="molecule type" value="Genomic_DNA"/>
</dbReference>
<sequence>MSCFCICIKGYDDGFGEDYDDQSYEDYENNYTTQPQSVPEYYDYEHGTNEDNYNNYGKIDTSFCTVHLFLILLA</sequence>
<dbReference type="Pfam" id="PF16568">
    <property type="entry name" value="Sam68-YY"/>
    <property type="match status" value="1"/>
</dbReference>
<protein>
    <recommendedName>
        <fullName evidence="1">Sam68 tyrosine-rich domain-containing protein</fullName>
    </recommendedName>
</protein>